<evidence type="ECO:0000313" key="1">
    <source>
        <dbReference type="EMBL" id="AVD99469.1"/>
    </source>
</evidence>
<organism evidence="1 2">
    <name type="scientific">Streptomyces phage Bing</name>
    <dbReference type="NCBI Taxonomy" id="2079427"/>
    <lineage>
        <taxon>Viruses</taxon>
        <taxon>Duplodnaviria</taxon>
        <taxon>Heunggongvirae</taxon>
        <taxon>Uroviricota</taxon>
        <taxon>Caudoviricetes</taxon>
        <taxon>Bingvirus</taxon>
        <taxon>Bingvirus bing</taxon>
    </lineage>
</organism>
<dbReference type="Proteomes" id="UP000241360">
    <property type="component" value="Segment"/>
</dbReference>
<protein>
    <submittedName>
        <fullName evidence="1">Uncharacterized protein</fullName>
    </submittedName>
</protein>
<reference evidence="2" key="1">
    <citation type="submission" date="2018-01" db="EMBL/GenBank/DDBJ databases">
        <authorList>
            <person name="Wardenburg K.E."/>
            <person name="Rana S."/>
            <person name="Felix E."/>
            <person name="Puentes R.J."/>
            <person name="Shaffer C.D."/>
            <person name="Weston-Hafer K.A."/>
            <person name="Russell D.A."/>
            <person name="Pope W.H."/>
            <person name="Jacobs-Sera D."/>
            <person name="Hendrix R.W."/>
            <person name="Hatfull G.F."/>
        </authorList>
    </citation>
    <scope>NUCLEOTIDE SEQUENCE [LARGE SCALE GENOMIC DNA]</scope>
</reference>
<sequence length="38" mass="4357">MPRPVVKVTVFALLAAFILWVIARIREEITSDPFDVEN</sequence>
<name>A0A2L1IWA3_9CAUD</name>
<keyword evidence="2" id="KW-1185">Reference proteome</keyword>
<proteinExistence type="predicted"/>
<gene>
    <name evidence="1" type="ORF">SEA_BING_47</name>
</gene>
<evidence type="ECO:0000313" key="2">
    <source>
        <dbReference type="Proteomes" id="UP000241360"/>
    </source>
</evidence>
<dbReference type="EMBL" id="MG757154">
    <property type="protein sequence ID" value="AVD99469.1"/>
    <property type="molecule type" value="Genomic_DNA"/>
</dbReference>
<accession>A0A2L1IWA3</accession>